<evidence type="ECO:0000313" key="2">
    <source>
        <dbReference type="EMBL" id="PTK59357.1"/>
    </source>
</evidence>
<gene>
    <name evidence="2" type="ORF">BUZ61_05905</name>
    <name evidence="1" type="ORF">J3T88_06550</name>
    <name evidence="3" type="ORF">NCTC13834_01743</name>
</gene>
<name>A0A291JKH2_9STAP</name>
<evidence type="ECO:0000313" key="5">
    <source>
        <dbReference type="Proteomes" id="UP000254412"/>
    </source>
</evidence>
<dbReference type="EMBL" id="JAFNLT010000004">
    <property type="protein sequence ID" value="MBO1226985.1"/>
    <property type="molecule type" value="Genomic_DNA"/>
</dbReference>
<evidence type="ECO:0000313" key="6">
    <source>
        <dbReference type="Proteomes" id="UP000664081"/>
    </source>
</evidence>
<reference evidence="2 4" key="1">
    <citation type="journal article" date="2016" name="Front. Microbiol.">
        <title>Comprehensive Phylogenetic Analysis of Bovine Non-aureus Staphylococci Species Based on Whole-Genome Sequencing.</title>
        <authorList>
            <person name="Naushad S."/>
            <person name="Barkema H.W."/>
            <person name="Luby C."/>
            <person name="Condas L.A."/>
            <person name="Nobrega D.B."/>
            <person name="Carson D.A."/>
            <person name="De Buck J."/>
        </authorList>
    </citation>
    <scope>NUCLEOTIDE SEQUENCE [LARGE SCALE GENOMIC DNA]</scope>
    <source>
        <strain evidence="2 4">SNUC 4337</strain>
    </source>
</reference>
<sequence>MSLISNREAIGLSVDELVNRLTSIYNTGLSTELIARVESKQAKLSEHDVKILTEFFNTTSEDLLG</sequence>
<dbReference type="RefSeq" id="WP_096810197.1">
    <property type="nucleotide sequence ID" value="NZ_BMCF01000004.1"/>
</dbReference>
<reference evidence="3 5" key="3">
    <citation type="submission" date="2018-06" db="EMBL/GenBank/DDBJ databases">
        <authorList>
            <consortium name="Pathogen Informatics"/>
            <person name="Doyle S."/>
        </authorList>
    </citation>
    <scope>NUCLEOTIDE SEQUENCE [LARGE SCALE GENOMIC DNA]</scope>
    <source>
        <strain evidence="3 5">NCTC13834</strain>
    </source>
</reference>
<dbReference type="EMBL" id="UHDS01000001">
    <property type="protein sequence ID" value="SUM55379.1"/>
    <property type="molecule type" value="Genomic_DNA"/>
</dbReference>
<reference evidence="2" key="2">
    <citation type="submission" date="2018-03" db="EMBL/GenBank/DDBJ databases">
        <authorList>
            <person name="Keele B.F."/>
        </authorList>
    </citation>
    <scope>NUCLEOTIDE SEQUENCE</scope>
    <source>
        <strain evidence="2">SNUC 4337</strain>
    </source>
</reference>
<dbReference type="AlphaFoldDB" id="A0A291JKH2"/>
<evidence type="ECO:0000313" key="1">
    <source>
        <dbReference type="EMBL" id="MBO1226985.1"/>
    </source>
</evidence>
<dbReference type="Proteomes" id="UP000240400">
    <property type="component" value="Unassembled WGS sequence"/>
</dbReference>
<proteinExistence type="predicted"/>
<dbReference type="Proteomes" id="UP000664081">
    <property type="component" value="Unassembled WGS sequence"/>
</dbReference>
<dbReference type="Proteomes" id="UP000254412">
    <property type="component" value="Unassembled WGS sequence"/>
</dbReference>
<evidence type="ECO:0008006" key="7">
    <source>
        <dbReference type="Google" id="ProtNLM"/>
    </source>
</evidence>
<dbReference type="EMBL" id="PZHR01000023">
    <property type="protein sequence ID" value="PTK59357.1"/>
    <property type="molecule type" value="Genomic_DNA"/>
</dbReference>
<dbReference type="InterPro" id="IPR010982">
    <property type="entry name" value="Lambda_DNA-bd_dom_sf"/>
</dbReference>
<evidence type="ECO:0000313" key="3">
    <source>
        <dbReference type="EMBL" id="SUM55379.1"/>
    </source>
</evidence>
<organism evidence="2 4">
    <name type="scientific">Staphylococcus nepalensis</name>
    <dbReference type="NCBI Taxonomy" id="214473"/>
    <lineage>
        <taxon>Bacteria</taxon>
        <taxon>Bacillati</taxon>
        <taxon>Bacillota</taxon>
        <taxon>Bacilli</taxon>
        <taxon>Bacillales</taxon>
        <taxon>Staphylococcaceae</taxon>
        <taxon>Staphylococcus</taxon>
    </lineage>
</organism>
<accession>A0A291JKH2</accession>
<dbReference type="GO" id="GO:0003677">
    <property type="term" value="F:DNA binding"/>
    <property type="evidence" value="ECO:0007669"/>
    <property type="project" value="InterPro"/>
</dbReference>
<evidence type="ECO:0000313" key="4">
    <source>
        <dbReference type="Proteomes" id="UP000240400"/>
    </source>
</evidence>
<protein>
    <recommendedName>
        <fullName evidence="7">XRE family transcriptional regulator</fullName>
    </recommendedName>
</protein>
<dbReference type="KEGG" id="snl:BJD96_08640"/>
<dbReference type="OrthoDB" id="2407731at2"/>
<dbReference type="Gene3D" id="1.10.260.40">
    <property type="entry name" value="lambda repressor-like DNA-binding domains"/>
    <property type="match status" value="1"/>
</dbReference>
<keyword evidence="6" id="KW-1185">Reference proteome</keyword>
<dbReference type="GeneID" id="66777128"/>
<reference evidence="1 6" key="4">
    <citation type="submission" date="2021-03" db="EMBL/GenBank/DDBJ databases">
        <title>Staphylococci and Mammaliicocci in bats.</title>
        <authorList>
            <person name="Fountain K."/>
        </authorList>
    </citation>
    <scope>NUCLEOTIDE SEQUENCE [LARGE SCALE GENOMIC DNA]</scope>
    <source>
        <strain evidence="1 6">18_1_E_SW</strain>
    </source>
</reference>